<evidence type="ECO:0000256" key="3">
    <source>
        <dbReference type="ARBA" id="ARBA00023163"/>
    </source>
</evidence>
<protein>
    <submittedName>
        <fullName evidence="6">FadR family transcriptional regulator</fullName>
    </submittedName>
</protein>
<dbReference type="Gene3D" id="1.20.120.530">
    <property type="entry name" value="GntR ligand-binding domain-like"/>
    <property type="match status" value="1"/>
</dbReference>
<reference evidence="6 7" key="1">
    <citation type="submission" date="2018-11" db="EMBL/GenBank/DDBJ databases">
        <title>Rhodococcus spongicola sp. nov. and Rhodococcus xishaensis sp. nov. from marine sponges.</title>
        <authorList>
            <person name="Li L."/>
            <person name="Lin H.W."/>
        </authorList>
    </citation>
    <scope>NUCLEOTIDE SEQUENCE [LARGE SCALE GENOMIC DNA]</scope>
    <source>
        <strain evidence="6 7">CCTCC AB2014297</strain>
    </source>
</reference>
<name>A0A3S3CZI8_9NOCA</name>
<keyword evidence="3" id="KW-0804">Transcription</keyword>
<dbReference type="SUPFAM" id="SSF48008">
    <property type="entry name" value="GntR ligand-binding domain-like"/>
    <property type="match status" value="1"/>
</dbReference>
<keyword evidence="2" id="KW-0238">DNA-binding</keyword>
<dbReference type="PROSITE" id="PS50949">
    <property type="entry name" value="HTH_GNTR"/>
    <property type="match status" value="1"/>
</dbReference>
<feature type="domain" description="HTH gntR-type" evidence="5">
    <location>
        <begin position="58"/>
        <end position="126"/>
    </location>
</feature>
<feature type="region of interest" description="Disordered" evidence="4">
    <location>
        <begin position="1"/>
        <end position="29"/>
    </location>
</feature>
<dbReference type="Pfam" id="PF00392">
    <property type="entry name" value="GntR"/>
    <property type="match status" value="1"/>
</dbReference>
<dbReference type="InterPro" id="IPR008920">
    <property type="entry name" value="TF_FadR/GntR_C"/>
</dbReference>
<keyword evidence="1" id="KW-0805">Transcription regulation</keyword>
<dbReference type="Gene3D" id="1.10.10.10">
    <property type="entry name" value="Winged helix-like DNA-binding domain superfamily/Winged helix DNA-binding domain"/>
    <property type="match status" value="1"/>
</dbReference>
<evidence type="ECO:0000256" key="2">
    <source>
        <dbReference type="ARBA" id="ARBA00023125"/>
    </source>
</evidence>
<evidence type="ECO:0000313" key="6">
    <source>
        <dbReference type="EMBL" id="RVW09436.1"/>
    </source>
</evidence>
<dbReference type="InterPro" id="IPR011711">
    <property type="entry name" value="GntR_C"/>
</dbReference>
<dbReference type="SMART" id="SM00895">
    <property type="entry name" value="FCD"/>
    <property type="match status" value="1"/>
</dbReference>
<dbReference type="InterPro" id="IPR036390">
    <property type="entry name" value="WH_DNA-bd_sf"/>
</dbReference>
<keyword evidence="7" id="KW-1185">Reference proteome</keyword>
<dbReference type="PANTHER" id="PTHR43537">
    <property type="entry name" value="TRANSCRIPTIONAL REGULATOR, GNTR FAMILY"/>
    <property type="match status" value="1"/>
</dbReference>
<dbReference type="SMART" id="SM00345">
    <property type="entry name" value="HTH_GNTR"/>
    <property type="match status" value="1"/>
</dbReference>
<dbReference type="Pfam" id="PF07729">
    <property type="entry name" value="FCD"/>
    <property type="match status" value="1"/>
</dbReference>
<dbReference type="GO" id="GO:0003700">
    <property type="term" value="F:DNA-binding transcription factor activity"/>
    <property type="evidence" value="ECO:0007669"/>
    <property type="project" value="InterPro"/>
</dbReference>
<sequence length="324" mass="34384">MGVAQPQPQPWVGAVGRPSKSGSADHRGERSMHLTAGFEAAIITGMTGHASYGDPATPPSGAHLAAMLEERLVAGEWPPGSRMPSERVLSQEYAVSRPVIREALRSLQERGLISVAAGRGSFVRQIRPTSDGGDPLLLVRRGEVTARHLVVARAMLEGQAAALAAEHRSEDDLADMRRILDALDQQSALSTCADLDVAFHEAIAIASRNPVIQIMFGSIRPLTHGVMLRSLTDRTVTGAALPLHNVILEAIANKDPDAARLAMTEHIEAAQHFYGDDLDVALSDVLNRRAAGAPNIAALLNDVSRSIADLPTDPQTDGPPTGSN</sequence>
<dbReference type="GO" id="GO:0003677">
    <property type="term" value="F:DNA binding"/>
    <property type="evidence" value="ECO:0007669"/>
    <property type="project" value="UniProtKB-KW"/>
</dbReference>
<gene>
    <name evidence="6" type="ORF">EGT67_11670</name>
</gene>
<dbReference type="InterPro" id="IPR000524">
    <property type="entry name" value="Tscrpt_reg_HTH_GntR"/>
</dbReference>
<dbReference type="AlphaFoldDB" id="A0A3S3CZI8"/>
<dbReference type="PRINTS" id="PR00035">
    <property type="entry name" value="HTHGNTR"/>
</dbReference>
<dbReference type="InterPro" id="IPR036388">
    <property type="entry name" value="WH-like_DNA-bd_sf"/>
</dbReference>
<evidence type="ECO:0000256" key="1">
    <source>
        <dbReference type="ARBA" id="ARBA00023015"/>
    </source>
</evidence>
<dbReference type="CDD" id="cd07377">
    <property type="entry name" value="WHTH_GntR"/>
    <property type="match status" value="1"/>
</dbReference>
<dbReference type="Proteomes" id="UP000286208">
    <property type="component" value="Unassembled WGS sequence"/>
</dbReference>
<comment type="caution">
    <text evidence="6">The sequence shown here is derived from an EMBL/GenBank/DDBJ whole genome shotgun (WGS) entry which is preliminary data.</text>
</comment>
<accession>A0A3S3CZI8</accession>
<evidence type="ECO:0000256" key="4">
    <source>
        <dbReference type="SAM" id="MobiDB-lite"/>
    </source>
</evidence>
<dbReference type="OrthoDB" id="4164516at2"/>
<proteinExistence type="predicted"/>
<organism evidence="6 7">
    <name type="scientific">Prescottella agglutinans</name>
    <dbReference type="NCBI Taxonomy" id="1644129"/>
    <lineage>
        <taxon>Bacteria</taxon>
        <taxon>Bacillati</taxon>
        <taxon>Actinomycetota</taxon>
        <taxon>Actinomycetes</taxon>
        <taxon>Mycobacteriales</taxon>
        <taxon>Nocardiaceae</taxon>
        <taxon>Prescottella</taxon>
    </lineage>
</organism>
<evidence type="ECO:0000259" key="5">
    <source>
        <dbReference type="PROSITE" id="PS50949"/>
    </source>
</evidence>
<dbReference type="PANTHER" id="PTHR43537:SF44">
    <property type="entry name" value="GNTR FAMILY REGULATORY PROTEIN"/>
    <property type="match status" value="1"/>
</dbReference>
<evidence type="ECO:0000313" key="7">
    <source>
        <dbReference type="Proteomes" id="UP000286208"/>
    </source>
</evidence>
<dbReference type="EMBL" id="RKLP01000005">
    <property type="protein sequence ID" value="RVW09436.1"/>
    <property type="molecule type" value="Genomic_DNA"/>
</dbReference>
<dbReference type="SUPFAM" id="SSF46785">
    <property type="entry name" value="Winged helix' DNA-binding domain"/>
    <property type="match status" value="1"/>
</dbReference>